<organism evidence="1 2">
    <name type="scientific">Necator americanus</name>
    <name type="common">Human hookworm</name>
    <dbReference type="NCBI Taxonomy" id="51031"/>
    <lineage>
        <taxon>Eukaryota</taxon>
        <taxon>Metazoa</taxon>
        <taxon>Ecdysozoa</taxon>
        <taxon>Nematoda</taxon>
        <taxon>Chromadorea</taxon>
        <taxon>Rhabditida</taxon>
        <taxon>Rhabditina</taxon>
        <taxon>Rhabditomorpha</taxon>
        <taxon>Strongyloidea</taxon>
        <taxon>Ancylostomatidae</taxon>
        <taxon>Bunostominae</taxon>
        <taxon>Necator</taxon>
    </lineage>
</organism>
<dbReference type="Proteomes" id="UP001303046">
    <property type="component" value="Unassembled WGS sequence"/>
</dbReference>
<comment type="caution">
    <text evidence="1">The sequence shown here is derived from an EMBL/GenBank/DDBJ whole genome shotgun (WGS) entry which is preliminary data.</text>
</comment>
<dbReference type="EMBL" id="JAVFWL010000001">
    <property type="protein sequence ID" value="KAK6729022.1"/>
    <property type="molecule type" value="Genomic_DNA"/>
</dbReference>
<evidence type="ECO:0000313" key="2">
    <source>
        <dbReference type="Proteomes" id="UP001303046"/>
    </source>
</evidence>
<protein>
    <submittedName>
        <fullName evidence="1">Uncharacterized protein</fullName>
    </submittedName>
</protein>
<name>A0ABR1BRK1_NECAM</name>
<accession>A0ABR1BRK1</accession>
<sequence>MRVLSGDESLGKSVARCGDADVEVDDNCNAERQIIQRHCTLFGVVAITKKMKEARLRWFGRVLRGEKNSVVKTATKLDVSGQGFAGWTT</sequence>
<proteinExistence type="predicted"/>
<reference evidence="1 2" key="1">
    <citation type="submission" date="2023-08" db="EMBL/GenBank/DDBJ databases">
        <title>A Necator americanus chromosomal reference genome.</title>
        <authorList>
            <person name="Ilik V."/>
            <person name="Petrzelkova K.J."/>
            <person name="Pardy F."/>
            <person name="Fuh T."/>
            <person name="Niatou-Singa F.S."/>
            <person name="Gouil Q."/>
            <person name="Baker L."/>
            <person name="Ritchie M.E."/>
            <person name="Jex A.R."/>
            <person name="Gazzola D."/>
            <person name="Li H."/>
            <person name="Toshio Fujiwara R."/>
            <person name="Zhan B."/>
            <person name="Aroian R.V."/>
            <person name="Pafco B."/>
            <person name="Schwarz E.M."/>
        </authorList>
    </citation>
    <scope>NUCLEOTIDE SEQUENCE [LARGE SCALE GENOMIC DNA]</scope>
    <source>
        <strain evidence="1 2">Aroian</strain>
        <tissue evidence="1">Whole animal</tissue>
    </source>
</reference>
<gene>
    <name evidence="1" type="primary">Necator_chrI.g2340</name>
    <name evidence="1" type="ORF">RB195_006213</name>
</gene>
<evidence type="ECO:0000313" key="1">
    <source>
        <dbReference type="EMBL" id="KAK6729022.1"/>
    </source>
</evidence>
<keyword evidence="2" id="KW-1185">Reference proteome</keyword>